<feature type="region of interest" description="Disordered" evidence="2">
    <location>
        <begin position="210"/>
        <end position="267"/>
    </location>
</feature>
<evidence type="ECO:0000313" key="5">
    <source>
        <dbReference type="RefSeq" id="XP_021564658.1"/>
    </source>
</evidence>
<name>A0A3Q0DS55_CARSF</name>
<dbReference type="Proteomes" id="UP000189704">
    <property type="component" value="Unplaced"/>
</dbReference>
<dbReference type="PANTHER" id="PTHR28532:SF1">
    <property type="entry name" value="ORAL CANCER OVEREXPRESSED 1"/>
    <property type="match status" value="1"/>
</dbReference>
<organism evidence="4 5">
    <name type="scientific">Carlito syrichta</name>
    <name type="common">Philippine tarsier</name>
    <name type="synonym">Tarsius syrichta</name>
    <dbReference type="NCBI Taxonomy" id="1868482"/>
    <lineage>
        <taxon>Eukaryota</taxon>
        <taxon>Metazoa</taxon>
        <taxon>Chordata</taxon>
        <taxon>Craniata</taxon>
        <taxon>Vertebrata</taxon>
        <taxon>Euteleostomi</taxon>
        <taxon>Mammalia</taxon>
        <taxon>Eutheria</taxon>
        <taxon>Euarchontoglires</taxon>
        <taxon>Primates</taxon>
        <taxon>Haplorrhini</taxon>
        <taxon>Tarsiiformes</taxon>
        <taxon>Tarsiidae</taxon>
        <taxon>Carlito</taxon>
    </lineage>
</organism>
<dbReference type="InterPro" id="IPR019191">
    <property type="entry name" value="Essential_protein_Yae1_N"/>
</dbReference>
<evidence type="ECO:0000256" key="1">
    <source>
        <dbReference type="ARBA" id="ARBA00038090"/>
    </source>
</evidence>
<dbReference type="CTD" id="220064"/>
<dbReference type="OrthoDB" id="48036at2759"/>
<dbReference type="InterPro" id="IPR052436">
    <property type="entry name" value="LTO1_adapter"/>
</dbReference>
<feature type="compositionally biased region" description="Pro residues" evidence="2">
    <location>
        <begin position="142"/>
        <end position="156"/>
    </location>
</feature>
<feature type="domain" description="Essential protein Yae1 N-terminal" evidence="3">
    <location>
        <begin position="34"/>
        <end position="72"/>
    </location>
</feature>
<dbReference type="PANTHER" id="PTHR28532">
    <property type="entry name" value="GEO13458P1"/>
    <property type="match status" value="1"/>
</dbReference>
<reference evidence="5" key="1">
    <citation type="submission" date="2025-08" db="UniProtKB">
        <authorList>
            <consortium name="RefSeq"/>
        </authorList>
    </citation>
    <scope>IDENTIFICATION</scope>
</reference>
<dbReference type="KEGG" id="csyr:103252198"/>
<feature type="region of interest" description="Disordered" evidence="2">
    <location>
        <begin position="126"/>
        <end position="193"/>
    </location>
</feature>
<keyword evidence="4" id="KW-1185">Reference proteome</keyword>
<protein>
    <submittedName>
        <fullName evidence="5">LOW QUALITY PROTEIN: oral cancer-overexpressed protein 1</fullName>
    </submittedName>
</protein>
<dbReference type="GeneID" id="103252198"/>
<accession>A0A3Q0DS55</accession>
<dbReference type="STRING" id="1868482.ENSTSYP00000017283"/>
<proteinExistence type="inferred from homology"/>
<dbReference type="AlphaFoldDB" id="A0A3Q0DS55"/>
<evidence type="ECO:0000259" key="3">
    <source>
        <dbReference type="Pfam" id="PF09811"/>
    </source>
</evidence>
<dbReference type="RefSeq" id="XP_021564658.1">
    <property type="nucleotide sequence ID" value="XM_021708983.1"/>
</dbReference>
<comment type="similarity">
    <text evidence="1">Belongs to the LTO1 family.</text>
</comment>
<gene>
    <name evidence="5" type="primary">ORAOV1</name>
</gene>
<evidence type="ECO:0000313" key="4">
    <source>
        <dbReference type="Proteomes" id="UP000189704"/>
    </source>
</evidence>
<sequence length="267" mass="29265">MHDGSKLAAAGGVGTTLSLVKESGLREAQFHGEGYQEGFEEGSSLGMIEGRRYGTVHGARVASEIGCYQGFALAWKCLLHGASEKDRRVRVLESLLGMIQRFPYDDPTYDKLQEDLDRIRGKFKQDRSACHRQDQSRHQDLPPSPWGTPGCPPLPPAVWKSDQPLPRCAARKTQSQTARRPAGRRPSQTCVSQDRLRGAPWTCHQPWALGTHNLRDTRPSPRPPGRSVPQGPAWKGGGQRCPGGAWVDPAGGGRTGPSHTRVALRRV</sequence>
<feature type="compositionally biased region" description="Basic and acidic residues" evidence="2">
    <location>
        <begin position="126"/>
        <end position="140"/>
    </location>
</feature>
<dbReference type="Pfam" id="PF09811">
    <property type="entry name" value="Yae1_N"/>
    <property type="match status" value="1"/>
</dbReference>
<evidence type="ECO:0000256" key="2">
    <source>
        <dbReference type="SAM" id="MobiDB-lite"/>
    </source>
</evidence>